<evidence type="ECO:0000313" key="4">
    <source>
        <dbReference type="EMBL" id="MFG3189012.1"/>
    </source>
</evidence>
<evidence type="ECO:0000313" key="5">
    <source>
        <dbReference type="Proteomes" id="UP001604282"/>
    </source>
</evidence>
<dbReference type="RefSeq" id="WP_392880559.1">
    <property type="nucleotide sequence ID" value="NZ_JBICZW010000004.1"/>
</dbReference>
<comment type="caution">
    <text evidence="4">The sequence shown here is derived from an EMBL/GenBank/DDBJ whole genome shotgun (WGS) entry which is preliminary data.</text>
</comment>
<feature type="coiled-coil region" evidence="1">
    <location>
        <begin position="50"/>
        <end position="77"/>
    </location>
</feature>
<dbReference type="Proteomes" id="UP001604282">
    <property type="component" value="Unassembled WGS sequence"/>
</dbReference>
<name>A0ABW7BNA9_9ACTN</name>
<gene>
    <name evidence="4" type="ORF">ACGFYS_08720</name>
</gene>
<feature type="chain" id="PRO_5046834500" evidence="3">
    <location>
        <begin position="36"/>
        <end position="174"/>
    </location>
</feature>
<feature type="region of interest" description="Disordered" evidence="2">
    <location>
        <begin position="127"/>
        <end position="165"/>
    </location>
</feature>
<reference evidence="4 5" key="1">
    <citation type="submission" date="2024-10" db="EMBL/GenBank/DDBJ databases">
        <title>The Natural Products Discovery Center: Release of the First 8490 Sequenced Strains for Exploring Actinobacteria Biosynthetic Diversity.</title>
        <authorList>
            <person name="Kalkreuter E."/>
            <person name="Kautsar S.A."/>
            <person name="Yang D."/>
            <person name="Bader C.D."/>
            <person name="Teijaro C.N."/>
            <person name="Fluegel L."/>
            <person name="Davis C.M."/>
            <person name="Simpson J.R."/>
            <person name="Lauterbach L."/>
            <person name="Steele A.D."/>
            <person name="Gui C."/>
            <person name="Meng S."/>
            <person name="Li G."/>
            <person name="Viehrig K."/>
            <person name="Ye F."/>
            <person name="Su P."/>
            <person name="Kiefer A.F."/>
            <person name="Nichols A."/>
            <person name="Cepeda A.J."/>
            <person name="Yan W."/>
            <person name="Fan B."/>
            <person name="Jiang Y."/>
            <person name="Adhikari A."/>
            <person name="Zheng C.-J."/>
            <person name="Schuster L."/>
            <person name="Cowan T.M."/>
            <person name="Smanski M.J."/>
            <person name="Chevrette M.G."/>
            <person name="De Carvalho L.P.S."/>
            <person name="Shen B."/>
        </authorList>
    </citation>
    <scope>NUCLEOTIDE SEQUENCE [LARGE SCALE GENOMIC DNA]</scope>
    <source>
        <strain evidence="4 5">NPDC048229</strain>
    </source>
</reference>
<feature type="signal peptide" evidence="3">
    <location>
        <begin position="1"/>
        <end position="35"/>
    </location>
</feature>
<sequence>MPSHRRPKQPHPRYAGVVTAAAAAAVALSAQQATAGPLPGPTGKGGRARIDGLHEEATRATERYNGAEERAEALRRRAGTLRNGVARKQAGPDELRYRIGLLAAGRYRAGGLGPALRLLLSPDPDARLERAAGPPSGRRSGTPAPHWHVVSPFRPTAPRPSSVRNTWRGYQLFR</sequence>
<organism evidence="4 5">
    <name type="scientific">Streptomyces omiyaensis</name>
    <dbReference type="NCBI Taxonomy" id="68247"/>
    <lineage>
        <taxon>Bacteria</taxon>
        <taxon>Bacillati</taxon>
        <taxon>Actinomycetota</taxon>
        <taxon>Actinomycetes</taxon>
        <taxon>Kitasatosporales</taxon>
        <taxon>Streptomycetaceae</taxon>
        <taxon>Streptomyces</taxon>
    </lineage>
</organism>
<proteinExistence type="predicted"/>
<evidence type="ECO:0000256" key="1">
    <source>
        <dbReference type="SAM" id="Coils"/>
    </source>
</evidence>
<keyword evidence="5" id="KW-1185">Reference proteome</keyword>
<dbReference type="EMBL" id="JBICZW010000004">
    <property type="protein sequence ID" value="MFG3189012.1"/>
    <property type="molecule type" value="Genomic_DNA"/>
</dbReference>
<keyword evidence="1" id="KW-0175">Coiled coil</keyword>
<protein>
    <submittedName>
        <fullName evidence="4">Coiled-coil domain-containing protein</fullName>
    </submittedName>
</protein>
<feature type="region of interest" description="Disordered" evidence="2">
    <location>
        <begin position="30"/>
        <end position="49"/>
    </location>
</feature>
<evidence type="ECO:0000256" key="2">
    <source>
        <dbReference type="SAM" id="MobiDB-lite"/>
    </source>
</evidence>
<keyword evidence="3" id="KW-0732">Signal</keyword>
<accession>A0ABW7BNA9</accession>
<evidence type="ECO:0000256" key="3">
    <source>
        <dbReference type="SAM" id="SignalP"/>
    </source>
</evidence>